<dbReference type="InterPro" id="IPR011761">
    <property type="entry name" value="ATP-grasp"/>
</dbReference>
<dbReference type="EMBL" id="CP002568">
    <property type="protein sequence ID" value="ADZ68579.1"/>
    <property type="molecule type" value="Genomic_DNA"/>
</dbReference>
<dbReference type="GO" id="GO:0046872">
    <property type="term" value="F:metal ion binding"/>
    <property type="evidence" value="ECO:0007669"/>
    <property type="project" value="InterPro"/>
</dbReference>
<dbReference type="InterPro" id="IPR013815">
    <property type="entry name" value="ATP_grasp_subdomain_1"/>
</dbReference>
<dbReference type="PANTHER" id="PTHR21621">
    <property type="entry name" value="RIBOSOMAL PROTEIN S6 MODIFICATION PROTEIN"/>
    <property type="match status" value="1"/>
</dbReference>
<dbReference type="PANTHER" id="PTHR21621:SF0">
    <property type="entry name" value="BETA-CITRYLGLUTAMATE SYNTHASE B-RELATED"/>
    <property type="match status" value="1"/>
</dbReference>
<evidence type="ECO:0000313" key="3">
    <source>
        <dbReference type="EMBL" id="ADZ68579.1"/>
    </source>
</evidence>
<dbReference type="AlphaFoldDB" id="F2IZF6"/>
<dbReference type="OrthoDB" id="9803907at2"/>
<evidence type="ECO:0000256" key="1">
    <source>
        <dbReference type="PROSITE-ProRule" id="PRU00409"/>
    </source>
</evidence>
<dbReference type="GO" id="GO:0018169">
    <property type="term" value="F:ribosomal S6-glutamic acid ligase activity"/>
    <property type="evidence" value="ECO:0007669"/>
    <property type="project" value="TreeGrafter"/>
</dbReference>
<feature type="domain" description="ATP-grasp" evidence="2">
    <location>
        <begin position="75"/>
        <end position="349"/>
    </location>
</feature>
<dbReference type="Gene3D" id="3.30.1490.20">
    <property type="entry name" value="ATP-grasp fold, A domain"/>
    <property type="match status" value="1"/>
</dbReference>
<protein>
    <submittedName>
        <fullName evidence="3">RimK-like ATP-grasp domain superfamily</fullName>
    </submittedName>
</protein>
<keyword evidence="1" id="KW-0067">ATP-binding</keyword>
<dbReference type="Proteomes" id="UP000008130">
    <property type="component" value="Chromosome"/>
</dbReference>
<dbReference type="PROSITE" id="PS50975">
    <property type="entry name" value="ATP_GRASP"/>
    <property type="match status" value="1"/>
</dbReference>
<dbReference type="STRING" id="991905.SL003B_0140"/>
<dbReference type="RefSeq" id="WP_013650903.1">
    <property type="nucleotide sequence ID" value="NC_015259.1"/>
</dbReference>
<dbReference type="eggNOG" id="COG0189">
    <property type="taxonomic scope" value="Bacteria"/>
</dbReference>
<dbReference type="GO" id="GO:0005737">
    <property type="term" value="C:cytoplasm"/>
    <property type="evidence" value="ECO:0007669"/>
    <property type="project" value="TreeGrafter"/>
</dbReference>
<dbReference type="SUPFAM" id="SSF56059">
    <property type="entry name" value="Glutathione synthetase ATP-binding domain-like"/>
    <property type="match status" value="1"/>
</dbReference>
<dbReference type="KEGG" id="pgv:SL003B_0140"/>
<proteinExistence type="predicted"/>
<keyword evidence="1" id="KW-0547">Nucleotide-binding</keyword>
<dbReference type="InterPro" id="IPR013651">
    <property type="entry name" value="ATP-grasp_RimK-type"/>
</dbReference>
<sequence>MSDERPSSARRAPVALTLLKAFGARRSLKVVAEPEFGYAGYIEDARGRRSFFKGAAFDLNPFGAASIARDKAYAAHFLKAAGFRVPEALLISAPAFIDEIRTKNPAVAERLNDAAAALAFAGRVGWPVYVKPNDESEGRGVLRASDAAALTRALATLSRDHDRLLVQQAAAGRDYRILVLDDAVLAAFERRPFAVTGDGVSTLSALIEARTEGFAADGNGRKIRSDDPRILDHLTASGLTPGHVPRAGETVDLLPNANLSSGGSAEEVTAAMSPHFGRIAVAAGRALGLRFYGLDLLCADITAEAGDYAILELNAAPGLSHFHRMGPAEAACVEAIYETLFERLVDTLQAAP</sequence>
<evidence type="ECO:0000259" key="2">
    <source>
        <dbReference type="PROSITE" id="PS50975"/>
    </source>
</evidence>
<name>F2IZF6_POLGS</name>
<dbReference type="HOGENOM" id="CLU_070281_0_0_5"/>
<dbReference type="Gene3D" id="3.30.470.20">
    <property type="entry name" value="ATP-grasp fold, B domain"/>
    <property type="match status" value="2"/>
</dbReference>
<dbReference type="Pfam" id="PF08443">
    <property type="entry name" value="RimK"/>
    <property type="match status" value="1"/>
</dbReference>
<keyword evidence="4" id="KW-1185">Reference proteome</keyword>
<reference evidence="3 4" key="1">
    <citation type="journal article" date="2011" name="J. Bacteriol.">
        <title>Complete genome sequence of Polymorphum gilvum SL003B-26A1T, a crude oil-degrading bacterium from oil-polluted saline soil.</title>
        <authorList>
            <person name="Li S.G."/>
            <person name="Tang Y.Q."/>
            <person name="Nie Y."/>
            <person name="Cai M."/>
            <person name="Wu X.L."/>
        </authorList>
    </citation>
    <scope>NUCLEOTIDE SEQUENCE [LARGE SCALE GENOMIC DNA]</scope>
    <source>
        <strain evidence="4">LMG 25793 / CGMCC 1.9160 / SL003B-26A1</strain>
    </source>
</reference>
<accession>F2IZF6</accession>
<dbReference type="GO" id="GO:0009432">
    <property type="term" value="P:SOS response"/>
    <property type="evidence" value="ECO:0007669"/>
    <property type="project" value="TreeGrafter"/>
</dbReference>
<gene>
    <name evidence="3" type="ordered locus">SL003B_0140</name>
</gene>
<organism evidence="3 4">
    <name type="scientific">Polymorphum gilvum (strain LMG 25793 / CGMCC 1.9160 / SL003B-26A1)</name>
    <dbReference type="NCBI Taxonomy" id="991905"/>
    <lineage>
        <taxon>Bacteria</taxon>
        <taxon>Pseudomonadati</taxon>
        <taxon>Pseudomonadota</taxon>
        <taxon>Alphaproteobacteria</taxon>
        <taxon>Rhodobacterales</taxon>
        <taxon>Paracoccaceae</taxon>
        <taxon>Polymorphum</taxon>
    </lineage>
</organism>
<evidence type="ECO:0000313" key="4">
    <source>
        <dbReference type="Proteomes" id="UP000008130"/>
    </source>
</evidence>
<dbReference type="GO" id="GO:0005524">
    <property type="term" value="F:ATP binding"/>
    <property type="evidence" value="ECO:0007669"/>
    <property type="project" value="UniProtKB-UniRule"/>
</dbReference>